<dbReference type="InterPro" id="IPR006104">
    <property type="entry name" value="Glyco_hydro_2_N"/>
</dbReference>
<dbReference type="Pfam" id="PF02837">
    <property type="entry name" value="Glyco_hydro_2_N"/>
    <property type="match status" value="1"/>
</dbReference>
<evidence type="ECO:0000256" key="1">
    <source>
        <dbReference type="ARBA" id="ARBA00007401"/>
    </source>
</evidence>
<proteinExistence type="inferred from homology"/>
<protein>
    <recommendedName>
        <fullName evidence="2">Glycosyl hydrolases family 2 sugar binding domain-containing protein</fullName>
    </recommendedName>
</protein>
<evidence type="ECO:0000259" key="2">
    <source>
        <dbReference type="Pfam" id="PF02837"/>
    </source>
</evidence>
<dbReference type="PANTHER" id="PTHR42732">
    <property type="entry name" value="BETA-GALACTOSIDASE"/>
    <property type="match status" value="1"/>
</dbReference>
<evidence type="ECO:0000313" key="3">
    <source>
        <dbReference type="EMBL" id="GGD94790.1"/>
    </source>
</evidence>
<dbReference type="InterPro" id="IPR008979">
    <property type="entry name" value="Galactose-bd-like_sf"/>
</dbReference>
<dbReference type="EMBL" id="BMHP01000007">
    <property type="protein sequence ID" value="GGD94790.1"/>
    <property type="molecule type" value="Genomic_DNA"/>
</dbReference>
<dbReference type="InterPro" id="IPR051913">
    <property type="entry name" value="GH2_Domain-Containing"/>
</dbReference>
<gene>
    <name evidence="3" type="ORF">GCM10010911_61850</name>
</gene>
<accession>A0A917E218</accession>
<dbReference type="GO" id="GO:0005975">
    <property type="term" value="P:carbohydrate metabolic process"/>
    <property type="evidence" value="ECO:0007669"/>
    <property type="project" value="InterPro"/>
</dbReference>
<reference evidence="3" key="1">
    <citation type="journal article" date="2014" name="Int. J. Syst. Evol. Microbiol.">
        <title>Complete genome sequence of Corynebacterium casei LMG S-19264T (=DSM 44701T), isolated from a smear-ripened cheese.</title>
        <authorList>
            <consortium name="US DOE Joint Genome Institute (JGI-PGF)"/>
            <person name="Walter F."/>
            <person name="Albersmeier A."/>
            <person name="Kalinowski J."/>
            <person name="Ruckert C."/>
        </authorList>
    </citation>
    <scope>NUCLEOTIDE SEQUENCE</scope>
    <source>
        <strain evidence="3">CGMCC 1.15178</strain>
    </source>
</reference>
<feature type="domain" description="Glycosyl hydrolases family 2 sugar binding" evidence="2">
    <location>
        <begin position="48"/>
        <end position="134"/>
    </location>
</feature>
<reference evidence="3" key="2">
    <citation type="submission" date="2020-09" db="EMBL/GenBank/DDBJ databases">
        <authorList>
            <person name="Sun Q."/>
            <person name="Zhou Y."/>
        </authorList>
    </citation>
    <scope>NUCLEOTIDE SEQUENCE</scope>
    <source>
        <strain evidence="3">CGMCC 1.15178</strain>
    </source>
</reference>
<dbReference type="GO" id="GO:0004553">
    <property type="term" value="F:hydrolase activity, hydrolyzing O-glycosyl compounds"/>
    <property type="evidence" value="ECO:0007669"/>
    <property type="project" value="InterPro"/>
</dbReference>
<sequence>MSTTKKITLTEGWVIDLDYENKGVIEQWFQKGPSETSADVSVPGIIQQVYPGYHGVVWYWLRFTPAIAPEHGEKCSLYFGAVDYYAEVWLNGQYLGHHEGGETPFDFDCTESLEAESENLLAVRIINPTNDSIDGFVLKETPHYCKTIPYAVGAAYNQQYLESD</sequence>
<name>A0A917E218_9BACL</name>
<evidence type="ECO:0000313" key="4">
    <source>
        <dbReference type="Proteomes" id="UP000612456"/>
    </source>
</evidence>
<organism evidence="3 4">
    <name type="scientific">Paenibacillus nasutitermitis</name>
    <dbReference type="NCBI Taxonomy" id="1652958"/>
    <lineage>
        <taxon>Bacteria</taxon>
        <taxon>Bacillati</taxon>
        <taxon>Bacillota</taxon>
        <taxon>Bacilli</taxon>
        <taxon>Bacillales</taxon>
        <taxon>Paenibacillaceae</taxon>
        <taxon>Paenibacillus</taxon>
    </lineage>
</organism>
<dbReference type="AlphaFoldDB" id="A0A917E218"/>
<dbReference type="Gene3D" id="2.60.120.260">
    <property type="entry name" value="Galactose-binding domain-like"/>
    <property type="match status" value="1"/>
</dbReference>
<comment type="caution">
    <text evidence="3">The sequence shown here is derived from an EMBL/GenBank/DDBJ whole genome shotgun (WGS) entry which is preliminary data.</text>
</comment>
<dbReference type="SUPFAM" id="SSF49785">
    <property type="entry name" value="Galactose-binding domain-like"/>
    <property type="match status" value="1"/>
</dbReference>
<dbReference type="RefSeq" id="WP_188998413.1">
    <property type="nucleotide sequence ID" value="NZ_BMHP01000007.1"/>
</dbReference>
<keyword evidence="4" id="KW-1185">Reference proteome</keyword>
<comment type="similarity">
    <text evidence="1">Belongs to the glycosyl hydrolase 2 family.</text>
</comment>
<dbReference type="Proteomes" id="UP000612456">
    <property type="component" value="Unassembled WGS sequence"/>
</dbReference>